<reference evidence="3 4" key="1">
    <citation type="submission" date="2016-06" db="EMBL/GenBank/DDBJ databases">
        <authorList>
            <consortium name="Pathogen Informatics"/>
        </authorList>
    </citation>
    <scope>NUCLEOTIDE SEQUENCE [LARGE SCALE GENOMIC DNA]</scope>
    <source>
        <strain evidence="3">PowCR01</strain>
    </source>
</reference>
<dbReference type="AlphaFoldDB" id="A0A1C3KVR9"/>
<dbReference type="EMBL" id="LT594516">
    <property type="protein sequence ID" value="SBT78288.1"/>
    <property type="molecule type" value="Genomic_DNA"/>
</dbReference>
<dbReference type="VEuPathDB" id="PlasmoDB:POWCR01_120044800"/>
<keyword evidence="2" id="KW-0472">Membrane</keyword>
<proteinExistence type="predicted"/>
<dbReference type="OrthoDB" id="371117at2759"/>
<keyword evidence="2" id="KW-1133">Transmembrane helix</keyword>
<dbReference type="Proteomes" id="UP000243200">
    <property type="component" value="Chromosome 12"/>
</dbReference>
<feature type="region of interest" description="Disordered" evidence="1">
    <location>
        <begin position="61"/>
        <end position="80"/>
    </location>
</feature>
<evidence type="ECO:0000313" key="3">
    <source>
        <dbReference type="EMBL" id="SBT78288.1"/>
    </source>
</evidence>
<protein>
    <submittedName>
        <fullName evidence="3">Uncharacterized protein</fullName>
    </submittedName>
</protein>
<feature type="transmembrane region" description="Helical" evidence="2">
    <location>
        <begin position="235"/>
        <end position="257"/>
    </location>
</feature>
<sequence>MIRKRKSKIAENEPGEENGEKELMGDSCFLGKKDSAMKSMEEIFDNGVRFKEVECQDVKHNTGRKSENKPNSFSPTYTLNSDMKNNVYVKSYDEMERGKSSQMERGKKEGNGCSTEDIYNQDTTNHQNSVQRNRTHILENESKRICQNGETKRNSIDELCAKYDKEVQKVLDNFEFLTFSRLFKNPFDSTISRDEKIVRIFYYSGFSFLPYIGWVVASIFGSFCKEKNNKNIVSLRIISSIQCAFFGLIIILLLALYNINNRSILQCTYDGISFKKKLVKDAKYNVVFFGPMSTDDWMKTRLAKIAEDLQFNVYAISYPNLKNRTIQRRQHVFLKDALACARLKYAYVILFSFQLESAQNFTIPFLESEVLGFLSFSKKFPKKVPTVERREKENIIYFAPVDKNLYDIYSSITLKMCQNEKQKYYNVLHIVHHSFNKYRIRCSKNLAQDYSIIVNNFNFNTIGVEEKGSKYEDDDFREVIDDFYQYLIFIRDINSQKNLEFYKKILCKNTLCEEKGSVCVL</sequence>
<keyword evidence="2" id="KW-0812">Transmembrane</keyword>
<gene>
    <name evidence="3" type="primary">PowCR01_120044800</name>
    <name evidence="3" type="ORF">POWCR01_120044800</name>
</gene>
<feature type="region of interest" description="Disordered" evidence="1">
    <location>
        <begin position="1"/>
        <end position="24"/>
    </location>
</feature>
<feature type="compositionally biased region" description="Polar residues" evidence="1">
    <location>
        <begin position="69"/>
        <end position="80"/>
    </location>
</feature>
<evidence type="ECO:0000313" key="4">
    <source>
        <dbReference type="Proteomes" id="UP000243200"/>
    </source>
</evidence>
<dbReference type="VEuPathDB" id="PlasmoDB:PocGH01_12049200"/>
<accession>A0A1C3KVR9</accession>
<name>A0A1C3KVR9_PLAOA</name>
<evidence type="ECO:0000256" key="2">
    <source>
        <dbReference type="SAM" id="Phobius"/>
    </source>
</evidence>
<feature type="transmembrane region" description="Helical" evidence="2">
    <location>
        <begin position="200"/>
        <end position="223"/>
    </location>
</feature>
<evidence type="ECO:0000256" key="1">
    <source>
        <dbReference type="SAM" id="MobiDB-lite"/>
    </source>
</evidence>
<organism evidence="3 4">
    <name type="scientific">Plasmodium ovale</name>
    <name type="common">malaria parasite P. ovale</name>
    <dbReference type="NCBI Taxonomy" id="36330"/>
    <lineage>
        <taxon>Eukaryota</taxon>
        <taxon>Sar</taxon>
        <taxon>Alveolata</taxon>
        <taxon>Apicomplexa</taxon>
        <taxon>Aconoidasida</taxon>
        <taxon>Haemosporida</taxon>
        <taxon>Plasmodiidae</taxon>
        <taxon>Plasmodium</taxon>
        <taxon>Plasmodium (Plasmodium)</taxon>
    </lineage>
</organism>